<sequence length="184" mass="19403">MSFRHPALTSALASPELTLLAIAADIIGSPDPFQALRHLDCDPPVVAELAARLADSARMVDASSTGFTMALKEISSGWSGAGYEAFAERADEVDREYRGVTDRTYDSAKIGSQVASTLDSYVRAAVDQSLSIAGEAAPASHAVVRGESDEAAETVNEACRTIALIVRDTVQSISDMARELAELA</sequence>
<protein>
    <recommendedName>
        <fullName evidence="3">WXG repeat protein</fullName>
    </recommendedName>
</protein>
<dbReference type="OrthoDB" id="3556337at2"/>
<evidence type="ECO:0000313" key="1">
    <source>
        <dbReference type="EMBL" id="EIE98145.1"/>
    </source>
</evidence>
<accession>I1CZM1</accession>
<dbReference type="InterPro" id="IPR036689">
    <property type="entry name" value="ESAT-6-like_sf"/>
</dbReference>
<dbReference type="EMBL" id="CM001484">
    <property type="protein sequence ID" value="EIE98145.1"/>
    <property type="molecule type" value="Genomic_DNA"/>
</dbReference>
<dbReference type="Gene3D" id="1.10.287.1060">
    <property type="entry name" value="ESAT-6-like"/>
    <property type="match status" value="1"/>
</dbReference>
<keyword evidence="2" id="KW-1185">Reference proteome</keyword>
<reference evidence="1 2" key="1">
    <citation type="submission" date="2011-09" db="EMBL/GenBank/DDBJ databases">
        <authorList>
            <consortium name="US DOE Joint Genome Institute (JGI-PGF)"/>
            <person name="Lucas S."/>
            <person name="Han J."/>
            <person name="Lapidus A."/>
            <person name="Cheng J.-F."/>
            <person name="Goodwin L."/>
            <person name="Pitluck S."/>
            <person name="Peters L."/>
            <person name="Land M.L."/>
            <person name="Hauser L."/>
            <person name="Brambilla E."/>
            <person name="Klenk H.-P."/>
            <person name="Woyke T.J."/>
        </authorList>
    </citation>
    <scope>NUCLEOTIDE SEQUENCE [LARGE SCALE GENOMIC DNA]</scope>
    <source>
        <strain evidence="1 2">K62</strain>
    </source>
</reference>
<reference evidence="2" key="2">
    <citation type="submission" date="2012-01" db="EMBL/GenBank/DDBJ databases">
        <title>Noncontiguous Finished sequence of chromosome of Saccharomonospora glauca K62.</title>
        <authorList>
            <consortium name="US DOE Joint Genome Institute"/>
            <person name="Lucas S."/>
            <person name="Han J."/>
            <person name="Lapidus A."/>
            <person name="Cheng J.-F."/>
            <person name="Goodwin L."/>
            <person name="Pitluck S."/>
            <person name="Peters L."/>
            <person name="Mikhailova N."/>
            <person name="Held B."/>
            <person name="Detter J.C."/>
            <person name="Han C."/>
            <person name="Tapia R."/>
            <person name="Land M."/>
            <person name="Hauser L."/>
            <person name="Kyrpides N."/>
            <person name="Ivanova N."/>
            <person name="Pagani I."/>
            <person name="Brambilla E.-M."/>
            <person name="Klenk H.-P."/>
            <person name="Woyke T."/>
        </authorList>
    </citation>
    <scope>NUCLEOTIDE SEQUENCE [LARGE SCALE GENOMIC DNA]</scope>
    <source>
        <strain evidence="2">K62</strain>
    </source>
</reference>
<dbReference type="SUPFAM" id="SSF140453">
    <property type="entry name" value="EsxAB dimer-like"/>
    <property type="match status" value="1"/>
</dbReference>
<evidence type="ECO:0008006" key="3">
    <source>
        <dbReference type="Google" id="ProtNLM"/>
    </source>
</evidence>
<evidence type="ECO:0000313" key="2">
    <source>
        <dbReference type="Proteomes" id="UP000005087"/>
    </source>
</evidence>
<dbReference type="AlphaFoldDB" id="I1CZM1"/>
<organism evidence="1 2">
    <name type="scientific">Saccharomonospora glauca K62</name>
    <dbReference type="NCBI Taxonomy" id="928724"/>
    <lineage>
        <taxon>Bacteria</taxon>
        <taxon>Bacillati</taxon>
        <taxon>Actinomycetota</taxon>
        <taxon>Actinomycetes</taxon>
        <taxon>Pseudonocardiales</taxon>
        <taxon>Pseudonocardiaceae</taxon>
        <taxon>Saccharomonospora</taxon>
    </lineage>
</organism>
<dbReference type="Proteomes" id="UP000005087">
    <property type="component" value="Chromosome"/>
</dbReference>
<dbReference type="HOGENOM" id="CLU_1460286_0_0_11"/>
<proteinExistence type="predicted"/>
<name>I1CZM1_9PSEU</name>
<gene>
    <name evidence="1" type="ORF">SacglDRAFT_01214</name>
</gene>
<dbReference type="RefSeq" id="WP_005462619.1">
    <property type="nucleotide sequence ID" value="NZ_CM001484.1"/>
</dbReference>
<dbReference type="eggNOG" id="ENOG503470S">
    <property type="taxonomic scope" value="Bacteria"/>
</dbReference>
<dbReference type="STRING" id="928724.SacglDRAFT_01214"/>